<feature type="transmembrane region" description="Helical" evidence="1">
    <location>
        <begin position="75"/>
        <end position="92"/>
    </location>
</feature>
<name>A0A6C0KNJ4_9ZZZZ</name>
<keyword evidence="1" id="KW-1133">Transmembrane helix</keyword>
<evidence type="ECO:0000256" key="1">
    <source>
        <dbReference type="SAM" id="Phobius"/>
    </source>
</evidence>
<proteinExistence type="predicted"/>
<evidence type="ECO:0000313" key="2">
    <source>
        <dbReference type="EMBL" id="QHU17934.1"/>
    </source>
</evidence>
<keyword evidence="1" id="KW-0472">Membrane</keyword>
<protein>
    <submittedName>
        <fullName evidence="2">Uncharacterized protein</fullName>
    </submittedName>
</protein>
<reference evidence="2" key="1">
    <citation type="journal article" date="2020" name="Nature">
        <title>Giant virus diversity and host interactions through global metagenomics.</title>
        <authorList>
            <person name="Schulz F."/>
            <person name="Roux S."/>
            <person name="Paez-Espino D."/>
            <person name="Jungbluth S."/>
            <person name="Walsh D.A."/>
            <person name="Denef V.J."/>
            <person name="McMahon K.D."/>
            <person name="Konstantinidis K.T."/>
            <person name="Eloe-Fadrosh E.A."/>
            <person name="Kyrpides N.C."/>
            <person name="Woyke T."/>
        </authorList>
    </citation>
    <scope>NUCLEOTIDE SEQUENCE</scope>
    <source>
        <strain evidence="2">GVMAG-S-3300012919-55</strain>
    </source>
</reference>
<organism evidence="2">
    <name type="scientific">viral metagenome</name>
    <dbReference type="NCBI Taxonomy" id="1070528"/>
    <lineage>
        <taxon>unclassified sequences</taxon>
        <taxon>metagenomes</taxon>
        <taxon>organismal metagenomes</taxon>
    </lineage>
</organism>
<dbReference type="AlphaFoldDB" id="A0A6C0KNJ4"/>
<dbReference type="EMBL" id="MN740920">
    <property type="protein sequence ID" value="QHU17934.1"/>
    <property type="molecule type" value="Genomic_DNA"/>
</dbReference>
<sequence length="272" mass="31240">MKQNKSSKKKRSKNKKQVKDAMYYLNTITNSMLLLVLLIFAALINVFILWNNQENESLFLFIFIALITYSQNKNLIFVLGCPLVIVNILMVLKKAFRYEGFSDLTKGPTNPDQLKYICESTFLGGKAQKDVSDCMMAFNHDSTFSDSEFTDYLISHLYDEGFEISDNEYNRFIDGDLSVNHGDYIYNKIYDSSKAKGNNWNVTFSTTTTVPTPVTVKYSDLINDFIDIKRLERLKIDQLLVPCKEIIEKGDTDYGFNVPCQALLDDQDDDTD</sequence>
<accession>A0A6C0KNJ4</accession>
<feature type="transmembrane region" description="Helical" evidence="1">
    <location>
        <begin position="21"/>
        <end position="50"/>
    </location>
</feature>
<keyword evidence="1" id="KW-0812">Transmembrane</keyword>